<name>A0A915IPV6_ROMCU</name>
<evidence type="ECO:0000313" key="2">
    <source>
        <dbReference type="WBParaSite" id="nRc.2.0.1.t16228-RA"/>
    </source>
</evidence>
<reference evidence="2" key="1">
    <citation type="submission" date="2022-11" db="UniProtKB">
        <authorList>
            <consortium name="WormBaseParasite"/>
        </authorList>
    </citation>
    <scope>IDENTIFICATION</scope>
</reference>
<proteinExistence type="predicted"/>
<accession>A0A915IPV6</accession>
<sequence length="385" mass="42916">MNRIPEREPSFSRELGTYVCNRFALHPIIFDKDFHMETAFEQIDIEESDYSAKPHSRFYFYSRLLNIINFQNQFLFPTRVYTYPLRNTASVHMLTAEELLDRPTLAIEVELVDEELLNTPIFGLNMAKLPPSTDVLAPPAITPTADFRATTAQINDFLKLTLNDIRTLAPVPMHESMLVQPTAMDAKTNTTTDQTLTNIAEETTANQSTTMDVPPQEPPAVVVPPATAMDSCISLGTPAVLPGGPMMATVAATRYIAPVRFSQQIISDAQWQALAAALTTYHFLWPPPGMLFPEHHWMDYLDALKEEIQGILLPQPMPAPPVPQIAQLAPRPNSCHAKTPQAVIAANRKATMMHCRTTLKVNKCVRCILPAFTKVCINTVSATHH</sequence>
<dbReference type="Proteomes" id="UP000887565">
    <property type="component" value="Unplaced"/>
</dbReference>
<dbReference type="WBParaSite" id="nRc.2.0.1.t16228-RA">
    <property type="protein sequence ID" value="nRc.2.0.1.t16228-RA"/>
    <property type="gene ID" value="nRc.2.0.1.g16228"/>
</dbReference>
<protein>
    <submittedName>
        <fullName evidence="2">Uncharacterized protein</fullName>
    </submittedName>
</protein>
<organism evidence="1 2">
    <name type="scientific">Romanomermis culicivorax</name>
    <name type="common">Nematode worm</name>
    <dbReference type="NCBI Taxonomy" id="13658"/>
    <lineage>
        <taxon>Eukaryota</taxon>
        <taxon>Metazoa</taxon>
        <taxon>Ecdysozoa</taxon>
        <taxon>Nematoda</taxon>
        <taxon>Enoplea</taxon>
        <taxon>Dorylaimia</taxon>
        <taxon>Mermithida</taxon>
        <taxon>Mermithoidea</taxon>
        <taxon>Mermithidae</taxon>
        <taxon>Romanomermis</taxon>
    </lineage>
</organism>
<keyword evidence="1" id="KW-1185">Reference proteome</keyword>
<dbReference type="AlphaFoldDB" id="A0A915IPV6"/>
<evidence type="ECO:0000313" key="1">
    <source>
        <dbReference type="Proteomes" id="UP000887565"/>
    </source>
</evidence>